<protein>
    <submittedName>
        <fullName evidence="1">Ester cyclase</fullName>
    </submittedName>
</protein>
<dbReference type="AlphaFoldDB" id="A0A5P2G520"/>
<dbReference type="InterPro" id="IPR032710">
    <property type="entry name" value="NTF2-like_dom_sf"/>
</dbReference>
<dbReference type="Pfam" id="PF07366">
    <property type="entry name" value="SnoaL"/>
    <property type="match status" value="1"/>
</dbReference>
<reference evidence="1 2" key="1">
    <citation type="submission" date="2019-09" db="EMBL/GenBank/DDBJ databases">
        <title>Complete genome sequence of Arachidicoccus sp. B3-10 isolated from apple orchard soil.</title>
        <authorList>
            <person name="Kim H.S."/>
            <person name="Han K.-I."/>
            <person name="Suh M.K."/>
            <person name="Lee K.C."/>
            <person name="Eom M.K."/>
            <person name="Kim J.-S."/>
            <person name="Kang S.W."/>
            <person name="Sin Y."/>
            <person name="Lee J.-S."/>
        </authorList>
    </citation>
    <scope>NUCLEOTIDE SEQUENCE [LARGE SCALE GENOMIC DNA]</scope>
    <source>
        <strain evidence="1 2">B3-10</strain>
    </source>
</reference>
<dbReference type="Proteomes" id="UP000292424">
    <property type="component" value="Chromosome"/>
</dbReference>
<evidence type="ECO:0000313" key="2">
    <source>
        <dbReference type="Proteomes" id="UP000292424"/>
    </source>
</evidence>
<organism evidence="1 2">
    <name type="scientific">Rhizosphaericola mali</name>
    <dbReference type="NCBI Taxonomy" id="2545455"/>
    <lineage>
        <taxon>Bacteria</taxon>
        <taxon>Pseudomonadati</taxon>
        <taxon>Bacteroidota</taxon>
        <taxon>Chitinophagia</taxon>
        <taxon>Chitinophagales</taxon>
        <taxon>Chitinophagaceae</taxon>
        <taxon>Rhizosphaericola</taxon>
    </lineage>
</organism>
<dbReference type="InterPro" id="IPR009959">
    <property type="entry name" value="Cyclase_SnoaL-like"/>
</dbReference>
<keyword evidence="2" id="KW-1185">Reference proteome</keyword>
<dbReference type="GO" id="GO:0030638">
    <property type="term" value="P:polyketide metabolic process"/>
    <property type="evidence" value="ECO:0007669"/>
    <property type="project" value="InterPro"/>
</dbReference>
<dbReference type="SUPFAM" id="SSF54427">
    <property type="entry name" value="NTF2-like"/>
    <property type="match status" value="1"/>
</dbReference>
<dbReference type="EMBL" id="CP044016">
    <property type="protein sequence ID" value="QES90916.1"/>
    <property type="molecule type" value="Genomic_DNA"/>
</dbReference>
<dbReference type="PANTHER" id="PTHR38436:SF1">
    <property type="entry name" value="ESTER CYCLASE"/>
    <property type="match status" value="1"/>
</dbReference>
<gene>
    <name evidence="1" type="ORF">E0W69_005205</name>
</gene>
<evidence type="ECO:0000313" key="1">
    <source>
        <dbReference type="EMBL" id="QES90916.1"/>
    </source>
</evidence>
<proteinExistence type="predicted"/>
<name>A0A5P2G520_9BACT</name>
<dbReference type="OrthoDB" id="7876517at2"/>
<dbReference type="KEGG" id="arac:E0W69_005205"/>
<sequence>MDMNTEANKKIVLRFNKEVIEQGNVDSFHELMHPDFVNHSAPEGSQGAAGMIYTFNQILRPAMPDLKVTVFQQIAEGDLVTTRKTISGTMTGTLLVIPPTGKEIHISVIDIVRIKDGKYYEHWGINTLPTVLDTLKKQ</sequence>
<dbReference type="PANTHER" id="PTHR38436">
    <property type="entry name" value="POLYKETIDE CYCLASE SNOAL-LIKE DOMAIN"/>
    <property type="match status" value="1"/>
</dbReference>
<accession>A0A5P2G520</accession>
<dbReference type="Gene3D" id="3.10.450.50">
    <property type="match status" value="1"/>
</dbReference>